<dbReference type="GO" id="GO:0008080">
    <property type="term" value="F:N-acetyltransferase activity"/>
    <property type="evidence" value="ECO:0007669"/>
    <property type="project" value="UniProtKB-ARBA"/>
</dbReference>
<dbReference type="Gene3D" id="3.40.630.30">
    <property type="match status" value="1"/>
</dbReference>
<name>A0A6P1BJR1_9BRAD</name>
<dbReference type="InterPro" id="IPR051016">
    <property type="entry name" value="Diverse_Substrate_AcTransf"/>
</dbReference>
<dbReference type="PANTHER" id="PTHR10545:SF29">
    <property type="entry name" value="GH14572P-RELATED"/>
    <property type="match status" value="1"/>
</dbReference>
<dbReference type="Proteomes" id="UP000468531">
    <property type="component" value="Unassembled WGS sequence"/>
</dbReference>
<reference evidence="4 5" key="1">
    <citation type="journal article" date="2020" name="Arch. Microbiol.">
        <title>Bradyrhizobium uaiense sp. nov., a new highly efficient cowpea symbiont.</title>
        <authorList>
            <person name="Cabral Michel D."/>
            <person name="Azarias Guimaraes A."/>
            <person name="Martins da Costa E."/>
            <person name="Soares de Carvalho T."/>
            <person name="Balsanelli E."/>
            <person name="Willems A."/>
            <person name="Maltempi de Souza E."/>
            <person name="de Souza Moreira F.M."/>
        </authorList>
    </citation>
    <scope>NUCLEOTIDE SEQUENCE [LARGE SCALE GENOMIC DNA]</scope>
    <source>
        <strain evidence="4 5">UFLA 03-164</strain>
    </source>
</reference>
<dbReference type="InterPro" id="IPR000182">
    <property type="entry name" value="GNAT_dom"/>
</dbReference>
<dbReference type="EMBL" id="VKHP01000100">
    <property type="protein sequence ID" value="NEU98645.1"/>
    <property type="molecule type" value="Genomic_DNA"/>
</dbReference>
<evidence type="ECO:0000313" key="4">
    <source>
        <dbReference type="EMBL" id="NEU98645.1"/>
    </source>
</evidence>
<evidence type="ECO:0000259" key="3">
    <source>
        <dbReference type="PROSITE" id="PS51186"/>
    </source>
</evidence>
<keyword evidence="2" id="KW-0012">Acyltransferase</keyword>
<protein>
    <submittedName>
        <fullName evidence="4">GNAT family N-acetyltransferase</fullName>
    </submittedName>
</protein>
<dbReference type="SUPFAM" id="SSF55729">
    <property type="entry name" value="Acyl-CoA N-acyltransferases (Nat)"/>
    <property type="match status" value="1"/>
</dbReference>
<sequence>MMRSMTNLGDKPAAAAIEIRPMEQADLPELLRLMHAIVAYERGSNFNLDEQELMRRGFGNRPEFGAFVADGGDRRLTGMAVHYEIPFMHSLQPLLMMKWLFVDPEYRGTGIGKLLFQRMAVHAKSIGHDKFCWFVLKDNANAQAFYRSVGATPDPEWDRWMISAPALTELTR</sequence>
<comment type="caution">
    <text evidence="4">The sequence shown here is derived from an EMBL/GenBank/DDBJ whole genome shotgun (WGS) entry which is preliminary data.</text>
</comment>
<dbReference type="Pfam" id="PF00583">
    <property type="entry name" value="Acetyltransf_1"/>
    <property type="match status" value="1"/>
</dbReference>
<dbReference type="CDD" id="cd04301">
    <property type="entry name" value="NAT_SF"/>
    <property type="match status" value="1"/>
</dbReference>
<dbReference type="PANTHER" id="PTHR10545">
    <property type="entry name" value="DIAMINE N-ACETYLTRANSFERASE"/>
    <property type="match status" value="1"/>
</dbReference>
<dbReference type="AlphaFoldDB" id="A0A6P1BJR1"/>
<keyword evidence="1 4" id="KW-0808">Transferase</keyword>
<feature type="domain" description="N-acetyltransferase" evidence="3">
    <location>
        <begin position="17"/>
        <end position="172"/>
    </location>
</feature>
<accession>A0A6P1BJR1</accession>
<dbReference type="InterPro" id="IPR016181">
    <property type="entry name" value="Acyl_CoA_acyltransferase"/>
</dbReference>
<organism evidence="4 5">
    <name type="scientific">Bradyrhizobium uaiense</name>
    <dbReference type="NCBI Taxonomy" id="2594946"/>
    <lineage>
        <taxon>Bacteria</taxon>
        <taxon>Pseudomonadati</taxon>
        <taxon>Pseudomonadota</taxon>
        <taxon>Alphaproteobacteria</taxon>
        <taxon>Hyphomicrobiales</taxon>
        <taxon>Nitrobacteraceae</taxon>
        <taxon>Bradyrhizobium</taxon>
    </lineage>
</organism>
<proteinExistence type="predicted"/>
<gene>
    <name evidence="4" type="ORF">FNJ47_23155</name>
</gene>
<evidence type="ECO:0000256" key="1">
    <source>
        <dbReference type="ARBA" id="ARBA00022679"/>
    </source>
</evidence>
<dbReference type="PROSITE" id="PS51186">
    <property type="entry name" value="GNAT"/>
    <property type="match status" value="1"/>
</dbReference>
<keyword evidence="5" id="KW-1185">Reference proteome</keyword>
<evidence type="ECO:0000313" key="5">
    <source>
        <dbReference type="Proteomes" id="UP000468531"/>
    </source>
</evidence>
<evidence type="ECO:0000256" key="2">
    <source>
        <dbReference type="ARBA" id="ARBA00023315"/>
    </source>
</evidence>